<evidence type="ECO:0000313" key="2">
    <source>
        <dbReference type="Proteomes" id="UP000254764"/>
    </source>
</evidence>
<protein>
    <submittedName>
        <fullName evidence="1">Uncharacterized protein</fullName>
    </submittedName>
</protein>
<evidence type="ECO:0000313" key="1">
    <source>
        <dbReference type="EMBL" id="SSC68319.1"/>
    </source>
</evidence>
<keyword evidence="2" id="KW-1185">Reference proteome</keyword>
<organism evidence="1 2">
    <name type="scientific">Ciceribacter selenitireducens ATCC BAA-1503</name>
    <dbReference type="NCBI Taxonomy" id="1336235"/>
    <lineage>
        <taxon>Bacteria</taxon>
        <taxon>Pseudomonadati</taxon>
        <taxon>Pseudomonadota</taxon>
        <taxon>Alphaproteobacteria</taxon>
        <taxon>Hyphomicrobiales</taxon>
        <taxon>Rhizobiaceae</taxon>
        <taxon>Ciceribacter</taxon>
    </lineage>
</organism>
<sequence>MWVSVGLLPATGVLAQSFPAERIISGASGDWNKDGATDLALLVAPGSEDEVIGIYLYVTESDRGLLKLVTSAPDKVWGNSRLDGFYGQDPAITALANGSIAVMSQNSAIGRNRWERTLTLAYREDRFIVAGYTYSYHDTLDLDDSGSCDYNVVTGKLKRDETAQSVAPRTVSIEDWTDEIGSKACGLL</sequence>
<accession>A0A376AKK7</accession>
<gene>
    <name evidence="1" type="ORF">RHIZ70_4027</name>
</gene>
<name>A0A376AKK7_9HYPH</name>
<dbReference type="EMBL" id="UEYP01000006">
    <property type="protein sequence ID" value="SSC68319.1"/>
    <property type="molecule type" value="Genomic_DNA"/>
</dbReference>
<proteinExistence type="predicted"/>
<dbReference type="Proteomes" id="UP000254764">
    <property type="component" value="Unassembled WGS sequence"/>
</dbReference>
<reference evidence="2" key="1">
    <citation type="submission" date="2018-07" db="EMBL/GenBank/DDBJ databases">
        <authorList>
            <person name="Peiro R."/>
            <person name="Begona"/>
            <person name="Cbmso G."/>
            <person name="Lopez M."/>
            <person name="Gonzalez S."/>
        </authorList>
    </citation>
    <scope>NUCLEOTIDE SEQUENCE [LARGE SCALE GENOMIC DNA]</scope>
</reference>
<dbReference type="AlphaFoldDB" id="A0A376AKK7"/>